<dbReference type="InParanoid" id="B4K324"/>
<reference evidence="2 3" key="1">
    <citation type="journal article" date="2007" name="Nature">
        <title>Evolution of genes and genomes on the Drosophila phylogeny.</title>
        <authorList>
            <consortium name="Drosophila 12 Genomes Consortium"/>
            <person name="Clark A.G."/>
            <person name="Eisen M.B."/>
            <person name="Smith D.R."/>
            <person name="Bergman C.M."/>
            <person name="Oliver B."/>
            <person name="Markow T.A."/>
            <person name="Kaufman T.C."/>
            <person name="Kellis M."/>
            <person name="Gelbart W."/>
            <person name="Iyer V.N."/>
            <person name="Pollard D.A."/>
            <person name="Sackton T.B."/>
            <person name="Larracuente A.M."/>
            <person name="Singh N.D."/>
            <person name="Abad J.P."/>
            <person name="Abt D.N."/>
            <person name="Adryan B."/>
            <person name="Aguade M."/>
            <person name="Akashi H."/>
            <person name="Anderson W.W."/>
            <person name="Aquadro C.F."/>
            <person name="Ardell D.H."/>
            <person name="Arguello R."/>
            <person name="Artieri C.G."/>
            <person name="Barbash D.A."/>
            <person name="Barker D."/>
            <person name="Barsanti P."/>
            <person name="Batterham P."/>
            <person name="Batzoglou S."/>
            <person name="Begun D."/>
            <person name="Bhutkar A."/>
            <person name="Blanco E."/>
            <person name="Bosak S.A."/>
            <person name="Bradley R.K."/>
            <person name="Brand A.D."/>
            <person name="Brent M.R."/>
            <person name="Brooks A.N."/>
            <person name="Brown R.H."/>
            <person name="Butlin R.K."/>
            <person name="Caggese C."/>
            <person name="Calvi B.R."/>
            <person name="Bernardo de Carvalho A."/>
            <person name="Caspi A."/>
            <person name="Castrezana S."/>
            <person name="Celniker S.E."/>
            <person name="Chang J.L."/>
            <person name="Chapple C."/>
            <person name="Chatterji S."/>
            <person name="Chinwalla A."/>
            <person name="Civetta A."/>
            <person name="Clifton S.W."/>
            <person name="Comeron J.M."/>
            <person name="Costello J.C."/>
            <person name="Coyne J.A."/>
            <person name="Daub J."/>
            <person name="David R.G."/>
            <person name="Delcher A.L."/>
            <person name="Delehaunty K."/>
            <person name="Do C.B."/>
            <person name="Ebling H."/>
            <person name="Edwards K."/>
            <person name="Eickbush T."/>
            <person name="Evans J.D."/>
            <person name="Filipski A."/>
            <person name="Findeiss S."/>
            <person name="Freyhult E."/>
            <person name="Fulton L."/>
            <person name="Fulton R."/>
            <person name="Garcia A.C."/>
            <person name="Gardiner A."/>
            <person name="Garfield D.A."/>
            <person name="Garvin B.E."/>
            <person name="Gibson G."/>
            <person name="Gilbert D."/>
            <person name="Gnerre S."/>
            <person name="Godfrey J."/>
            <person name="Good R."/>
            <person name="Gotea V."/>
            <person name="Gravely B."/>
            <person name="Greenberg A.J."/>
            <person name="Griffiths-Jones S."/>
            <person name="Gross S."/>
            <person name="Guigo R."/>
            <person name="Gustafson E.A."/>
            <person name="Haerty W."/>
            <person name="Hahn M.W."/>
            <person name="Halligan D.L."/>
            <person name="Halpern A.L."/>
            <person name="Halter G.M."/>
            <person name="Han M.V."/>
            <person name="Heger A."/>
            <person name="Hillier L."/>
            <person name="Hinrichs A.S."/>
            <person name="Holmes I."/>
            <person name="Hoskins R.A."/>
            <person name="Hubisz M.J."/>
            <person name="Hultmark D."/>
            <person name="Huntley M.A."/>
            <person name="Jaffe D.B."/>
            <person name="Jagadeeshan S."/>
            <person name="Jeck W.R."/>
            <person name="Johnson J."/>
            <person name="Jones C.D."/>
            <person name="Jordan W.C."/>
            <person name="Karpen G.H."/>
            <person name="Kataoka E."/>
            <person name="Keightley P.D."/>
            <person name="Kheradpour P."/>
            <person name="Kirkness E.F."/>
            <person name="Koerich L.B."/>
            <person name="Kristiansen K."/>
            <person name="Kudrna D."/>
            <person name="Kulathinal R.J."/>
            <person name="Kumar S."/>
            <person name="Kwok R."/>
            <person name="Lander E."/>
            <person name="Langley C.H."/>
            <person name="Lapoint R."/>
            <person name="Lazzaro B.P."/>
            <person name="Lee S.J."/>
            <person name="Levesque L."/>
            <person name="Li R."/>
            <person name="Lin C.F."/>
            <person name="Lin M.F."/>
            <person name="Lindblad-Toh K."/>
            <person name="Llopart A."/>
            <person name="Long M."/>
            <person name="Low L."/>
            <person name="Lozovsky E."/>
            <person name="Lu J."/>
            <person name="Luo M."/>
            <person name="Machado C.A."/>
            <person name="Makalowski W."/>
            <person name="Marzo M."/>
            <person name="Matsuda M."/>
            <person name="Matzkin L."/>
            <person name="McAllister B."/>
            <person name="McBride C.S."/>
            <person name="McKernan B."/>
            <person name="McKernan K."/>
            <person name="Mendez-Lago M."/>
            <person name="Minx P."/>
            <person name="Mollenhauer M.U."/>
            <person name="Montooth K."/>
            <person name="Mount S.M."/>
            <person name="Mu X."/>
            <person name="Myers E."/>
            <person name="Negre B."/>
            <person name="Newfeld S."/>
            <person name="Nielsen R."/>
            <person name="Noor M.A."/>
            <person name="O'Grady P."/>
            <person name="Pachter L."/>
            <person name="Papaceit M."/>
            <person name="Parisi M.J."/>
            <person name="Parisi M."/>
            <person name="Parts L."/>
            <person name="Pedersen J.S."/>
            <person name="Pesole G."/>
            <person name="Phillippy A.M."/>
            <person name="Ponting C.P."/>
            <person name="Pop M."/>
            <person name="Porcelli D."/>
            <person name="Powell J.R."/>
            <person name="Prohaska S."/>
            <person name="Pruitt K."/>
            <person name="Puig M."/>
            <person name="Quesneville H."/>
            <person name="Ram K.R."/>
            <person name="Rand D."/>
            <person name="Rasmussen M.D."/>
            <person name="Reed L.K."/>
            <person name="Reenan R."/>
            <person name="Reily A."/>
            <person name="Remington K.A."/>
            <person name="Rieger T.T."/>
            <person name="Ritchie M.G."/>
            <person name="Robin C."/>
            <person name="Rogers Y.H."/>
            <person name="Rohde C."/>
            <person name="Rozas J."/>
            <person name="Rubenfield M.J."/>
            <person name="Ruiz A."/>
            <person name="Russo S."/>
            <person name="Salzberg S.L."/>
            <person name="Sanchez-Gracia A."/>
            <person name="Saranga D.J."/>
            <person name="Sato H."/>
            <person name="Schaeffer S.W."/>
            <person name="Schatz M.C."/>
            <person name="Schlenke T."/>
            <person name="Schwartz R."/>
            <person name="Segarra C."/>
            <person name="Singh R.S."/>
            <person name="Sirot L."/>
            <person name="Sirota M."/>
            <person name="Sisneros N.B."/>
            <person name="Smith C.D."/>
            <person name="Smith T.F."/>
            <person name="Spieth J."/>
            <person name="Stage D.E."/>
            <person name="Stark A."/>
            <person name="Stephan W."/>
            <person name="Strausberg R.L."/>
            <person name="Strempel S."/>
            <person name="Sturgill D."/>
            <person name="Sutton G."/>
            <person name="Sutton G.G."/>
            <person name="Tao W."/>
            <person name="Teichmann S."/>
            <person name="Tobari Y.N."/>
            <person name="Tomimura Y."/>
            <person name="Tsolas J.M."/>
            <person name="Valente V.L."/>
            <person name="Venter E."/>
            <person name="Venter J.C."/>
            <person name="Vicario S."/>
            <person name="Vieira F.G."/>
            <person name="Vilella A.J."/>
            <person name="Villasante A."/>
            <person name="Walenz B."/>
            <person name="Wang J."/>
            <person name="Wasserman M."/>
            <person name="Watts T."/>
            <person name="Wilson D."/>
            <person name="Wilson R.K."/>
            <person name="Wing R.A."/>
            <person name="Wolfner M.F."/>
            <person name="Wong A."/>
            <person name="Wong G.K."/>
            <person name="Wu C.I."/>
            <person name="Wu G."/>
            <person name="Yamamoto D."/>
            <person name="Yang H.P."/>
            <person name="Yang S.P."/>
            <person name="Yorke J.A."/>
            <person name="Yoshida K."/>
            <person name="Zdobnov E."/>
            <person name="Zhang P."/>
            <person name="Zhang Y."/>
            <person name="Zimin A.V."/>
            <person name="Baldwin J."/>
            <person name="Abdouelleil A."/>
            <person name="Abdulkadir J."/>
            <person name="Abebe A."/>
            <person name="Abera B."/>
            <person name="Abreu J."/>
            <person name="Acer S.C."/>
            <person name="Aftuck L."/>
            <person name="Alexander A."/>
            <person name="An P."/>
            <person name="Anderson E."/>
            <person name="Anderson S."/>
            <person name="Arachi H."/>
            <person name="Azer M."/>
            <person name="Bachantsang P."/>
            <person name="Barry A."/>
            <person name="Bayul T."/>
            <person name="Berlin A."/>
            <person name="Bessette D."/>
            <person name="Bloom T."/>
            <person name="Blye J."/>
            <person name="Boguslavskiy L."/>
            <person name="Bonnet C."/>
            <person name="Boukhgalter B."/>
            <person name="Bourzgui I."/>
            <person name="Brown A."/>
            <person name="Cahill P."/>
            <person name="Channer S."/>
            <person name="Cheshatsang Y."/>
            <person name="Chuda L."/>
            <person name="Citroen M."/>
            <person name="Collymore A."/>
            <person name="Cooke P."/>
            <person name="Costello M."/>
            <person name="D'Aco K."/>
            <person name="Daza R."/>
            <person name="De Haan G."/>
            <person name="DeGray S."/>
            <person name="DeMaso C."/>
            <person name="Dhargay N."/>
            <person name="Dooley K."/>
            <person name="Dooley E."/>
            <person name="Doricent M."/>
            <person name="Dorje P."/>
            <person name="Dorjee K."/>
            <person name="Dupes A."/>
            <person name="Elong R."/>
            <person name="Falk J."/>
            <person name="Farina A."/>
            <person name="Faro S."/>
            <person name="Ferguson D."/>
            <person name="Fisher S."/>
            <person name="Foley C.D."/>
            <person name="Franke A."/>
            <person name="Friedrich D."/>
            <person name="Gadbois L."/>
            <person name="Gearin G."/>
            <person name="Gearin C.R."/>
            <person name="Giannoukos G."/>
            <person name="Goode T."/>
            <person name="Graham J."/>
            <person name="Grandbois E."/>
            <person name="Grewal S."/>
            <person name="Gyaltsen K."/>
            <person name="Hafez N."/>
            <person name="Hagos B."/>
            <person name="Hall J."/>
            <person name="Henson C."/>
            <person name="Hollinger A."/>
            <person name="Honan T."/>
            <person name="Huard M.D."/>
            <person name="Hughes L."/>
            <person name="Hurhula B."/>
            <person name="Husby M.E."/>
            <person name="Kamat A."/>
            <person name="Kanga B."/>
            <person name="Kashin S."/>
            <person name="Khazanovich D."/>
            <person name="Kisner P."/>
            <person name="Lance K."/>
            <person name="Lara M."/>
            <person name="Lee W."/>
            <person name="Lennon N."/>
            <person name="Letendre F."/>
            <person name="LeVine R."/>
            <person name="Lipovsky A."/>
            <person name="Liu X."/>
            <person name="Liu J."/>
            <person name="Liu S."/>
            <person name="Lokyitsang T."/>
            <person name="Lokyitsang Y."/>
            <person name="Lubonja R."/>
            <person name="Lui A."/>
            <person name="MacDonald P."/>
            <person name="Magnisalis V."/>
            <person name="Maru K."/>
            <person name="Matthews C."/>
            <person name="McCusker W."/>
            <person name="McDonough S."/>
            <person name="Mehta T."/>
            <person name="Meldrim J."/>
            <person name="Meneus L."/>
            <person name="Mihai O."/>
            <person name="Mihalev A."/>
            <person name="Mihova T."/>
            <person name="Mittelman R."/>
            <person name="Mlenga V."/>
            <person name="Montmayeur A."/>
            <person name="Mulrain L."/>
            <person name="Navidi A."/>
            <person name="Naylor J."/>
            <person name="Negash T."/>
            <person name="Nguyen T."/>
            <person name="Nguyen N."/>
            <person name="Nicol R."/>
            <person name="Norbu C."/>
            <person name="Norbu N."/>
            <person name="Novod N."/>
            <person name="O'Neill B."/>
            <person name="Osman S."/>
            <person name="Markiewicz E."/>
            <person name="Oyono O.L."/>
            <person name="Patti C."/>
            <person name="Phunkhang P."/>
            <person name="Pierre F."/>
            <person name="Priest M."/>
            <person name="Raghuraman S."/>
            <person name="Rege F."/>
            <person name="Reyes R."/>
            <person name="Rise C."/>
            <person name="Rogov P."/>
            <person name="Ross K."/>
            <person name="Ryan E."/>
            <person name="Settipalli S."/>
            <person name="Shea T."/>
            <person name="Sherpa N."/>
            <person name="Shi L."/>
            <person name="Shih D."/>
            <person name="Sparrow T."/>
            <person name="Spaulding J."/>
            <person name="Stalker J."/>
            <person name="Stange-Thomann N."/>
            <person name="Stavropoulos S."/>
            <person name="Stone C."/>
            <person name="Strader C."/>
            <person name="Tesfaye S."/>
            <person name="Thomson T."/>
            <person name="Thoulutsang Y."/>
            <person name="Thoulutsang D."/>
            <person name="Topham K."/>
            <person name="Topping I."/>
            <person name="Tsamla T."/>
            <person name="Vassiliev H."/>
            <person name="Vo A."/>
            <person name="Wangchuk T."/>
            <person name="Wangdi T."/>
            <person name="Weiand M."/>
            <person name="Wilkinson J."/>
            <person name="Wilson A."/>
            <person name="Yadav S."/>
            <person name="Young G."/>
            <person name="Yu Q."/>
            <person name="Zembek L."/>
            <person name="Zhong D."/>
            <person name="Zimmer A."/>
            <person name="Zwirko Z."/>
            <person name="Jaffe D.B."/>
            <person name="Alvarez P."/>
            <person name="Brockman W."/>
            <person name="Butler J."/>
            <person name="Chin C."/>
            <person name="Gnerre S."/>
            <person name="Grabherr M."/>
            <person name="Kleber M."/>
            <person name="Mauceli E."/>
            <person name="MacCallum I."/>
        </authorList>
    </citation>
    <scope>NUCLEOTIDE SEQUENCE [LARGE SCALE GENOMIC DNA]</scope>
    <source>
        <strain evidence="3">Tucson 15287-2541.00</strain>
    </source>
</reference>
<dbReference type="HOGENOM" id="CLU_1046839_0_0_1"/>
<sequence length="224" mass="24190">MPPRKKKPAELSAEGAQMVSSDDDTSLSSDASSEVVVAKRKFRPQPCTGGDPMSTMSSAPEMPPPVETWSLVVRSKTAGKSAKDVVEKVVKDVGPTLGVRMHEVKSLRDGGAIIRTPSVAERKKIAGNAKCSEVGLEASVRERLGPKVVVQGVHSVISLDEFMAEDKMSKEAFTKDVRIASKRQGADNLNLPPSVVSDVDPLLDSELEVVKEITWSGWFYWGNV</sequence>
<keyword evidence="3" id="KW-1185">Reference proteome</keyword>
<organism evidence="3">
    <name type="scientific">Drosophila grimshawi</name>
    <name type="common">Hawaiian fruit fly</name>
    <name type="synonym">Idiomyia grimshawi</name>
    <dbReference type="NCBI Taxonomy" id="7222"/>
    <lineage>
        <taxon>Eukaryota</taxon>
        <taxon>Metazoa</taxon>
        <taxon>Ecdysozoa</taxon>
        <taxon>Arthropoda</taxon>
        <taxon>Hexapoda</taxon>
        <taxon>Insecta</taxon>
        <taxon>Pterygota</taxon>
        <taxon>Neoptera</taxon>
        <taxon>Endopterygota</taxon>
        <taxon>Diptera</taxon>
        <taxon>Brachycera</taxon>
        <taxon>Muscomorpha</taxon>
        <taxon>Ephydroidea</taxon>
        <taxon>Drosophilidae</taxon>
        <taxon>Drosophila</taxon>
        <taxon>Hawaiian Drosophila</taxon>
    </lineage>
</organism>
<dbReference type="eggNOG" id="ENOG502T6SV">
    <property type="taxonomic scope" value="Eukaryota"/>
</dbReference>
<dbReference type="PhylomeDB" id="B4K324"/>
<feature type="compositionally biased region" description="Low complexity" evidence="1">
    <location>
        <begin position="26"/>
        <end position="36"/>
    </location>
</feature>
<accession>B4K324</accession>
<dbReference type="Proteomes" id="UP000001070">
    <property type="component" value="Unassembled WGS sequence"/>
</dbReference>
<feature type="region of interest" description="Disordered" evidence="1">
    <location>
        <begin position="1"/>
        <end position="64"/>
    </location>
</feature>
<proteinExistence type="predicted"/>
<gene>
    <name evidence="2" type="primary">Dgri\GH23624</name>
    <name evidence="2" type="ORF">Dgri_GH23624</name>
</gene>
<evidence type="ECO:0000313" key="3">
    <source>
        <dbReference type="Proteomes" id="UP000001070"/>
    </source>
</evidence>
<evidence type="ECO:0000313" key="2">
    <source>
        <dbReference type="EMBL" id="EDW00562.1"/>
    </source>
</evidence>
<dbReference type="AlphaFoldDB" id="B4K324"/>
<name>B4K324_DROGR</name>
<dbReference type="EMBL" id="CH920553">
    <property type="protein sequence ID" value="EDW00562.1"/>
    <property type="molecule type" value="Genomic_DNA"/>
</dbReference>
<protein>
    <submittedName>
        <fullName evidence="2">GH23624</fullName>
    </submittedName>
</protein>
<evidence type="ECO:0000256" key="1">
    <source>
        <dbReference type="SAM" id="MobiDB-lite"/>
    </source>
</evidence>